<protein>
    <submittedName>
        <fullName evidence="2">Uncharacterized protein</fullName>
    </submittedName>
</protein>
<dbReference type="EMBL" id="CADCTR010001303">
    <property type="protein sequence ID" value="CAA9289999.1"/>
    <property type="molecule type" value="Genomic_DNA"/>
</dbReference>
<name>A0A6J4JXL7_9CHLR</name>
<dbReference type="AlphaFoldDB" id="A0A6J4JXL7"/>
<feature type="non-terminal residue" evidence="2">
    <location>
        <position position="69"/>
    </location>
</feature>
<gene>
    <name evidence="2" type="ORF">AVDCRST_MAG93-3819</name>
</gene>
<reference evidence="2" key="1">
    <citation type="submission" date="2020-02" db="EMBL/GenBank/DDBJ databases">
        <authorList>
            <person name="Meier V. D."/>
        </authorList>
    </citation>
    <scope>NUCLEOTIDE SEQUENCE</scope>
    <source>
        <strain evidence="2">AVDCRST_MAG93</strain>
    </source>
</reference>
<accession>A0A6J4JXL7</accession>
<feature type="compositionally biased region" description="Basic and acidic residues" evidence="1">
    <location>
        <begin position="1"/>
        <end position="12"/>
    </location>
</feature>
<feature type="region of interest" description="Disordered" evidence="1">
    <location>
        <begin position="1"/>
        <end position="49"/>
    </location>
</feature>
<feature type="compositionally biased region" description="Low complexity" evidence="1">
    <location>
        <begin position="22"/>
        <end position="31"/>
    </location>
</feature>
<organism evidence="2">
    <name type="scientific">uncultured Chloroflexia bacterium</name>
    <dbReference type="NCBI Taxonomy" id="1672391"/>
    <lineage>
        <taxon>Bacteria</taxon>
        <taxon>Bacillati</taxon>
        <taxon>Chloroflexota</taxon>
        <taxon>Chloroflexia</taxon>
        <taxon>environmental samples</taxon>
    </lineage>
</organism>
<proteinExistence type="predicted"/>
<sequence length="69" mass="7431">LLPDAARRDRAPPPHRRHLPRPLRAGGRLARGPPPPAERLAGAPRGRAGAERAAVRGLLRLLATRRTGL</sequence>
<feature type="compositionally biased region" description="Low complexity" evidence="1">
    <location>
        <begin position="38"/>
        <end position="47"/>
    </location>
</feature>
<evidence type="ECO:0000256" key="1">
    <source>
        <dbReference type="SAM" id="MobiDB-lite"/>
    </source>
</evidence>
<evidence type="ECO:0000313" key="2">
    <source>
        <dbReference type="EMBL" id="CAA9289999.1"/>
    </source>
</evidence>
<feature type="non-terminal residue" evidence="2">
    <location>
        <position position="1"/>
    </location>
</feature>